<accession>A0ABY3MEM0</accession>
<dbReference type="RefSeq" id="WP_148380190.1">
    <property type="nucleotide sequence ID" value="NZ_VSKN01000001.1"/>
</dbReference>
<gene>
    <name evidence="1" type="ORF">ES677_01275</name>
</gene>
<proteinExistence type="predicted"/>
<organism evidence="1 2">
    <name type="scientific">Bizionia gelidisalsuginis</name>
    <dbReference type="NCBI Taxonomy" id="291188"/>
    <lineage>
        <taxon>Bacteria</taxon>
        <taxon>Pseudomonadati</taxon>
        <taxon>Bacteroidota</taxon>
        <taxon>Flavobacteriia</taxon>
        <taxon>Flavobacteriales</taxon>
        <taxon>Flavobacteriaceae</taxon>
        <taxon>Bizionia</taxon>
    </lineage>
</organism>
<protein>
    <submittedName>
        <fullName evidence="1">Uncharacterized protein</fullName>
    </submittedName>
</protein>
<dbReference type="EMBL" id="VSKN01000001">
    <property type="protein sequence ID" value="TYC18038.1"/>
    <property type="molecule type" value="Genomic_DNA"/>
</dbReference>
<evidence type="ECO:0000313" key="1">
    <source>
        <dbReference type="EMBL" id="TYC18038.1"/>
    </source>
</evidence>
<name>A0ABY3MEM0_9FLAO</name>
<sequence>MDTYKYTCGYCSKDYKPRRRRVQKYCSASCRVGAFKLKNKKSKLQVTETLAKESSNRSPVKIEHPSMAGVANAALGSAAVGALTKLLTKPENKPATKGDIDRIVSLIQNRYLPILNLQLGTNASKPHYDIVTKKVIYLNS</sequence>
<comment type="caution">
    <text evidence="1">The sequence shown here is derived from an EMBL/GenBank/DDBJ whole genome shotgun (WGS) entry which is preliminary data.</text>
</comment>
<keyword evidence="2" id="KW-1185">Reference proteome</keyword>
<dbReference type="Proteomes" id="UP000323621">
    <property type="component" value="Unassembled WGS sequence"/>
</dbReference>
<evidence type="ECO:0000313" key="2">
    <source>
        <dbReference type="Proteomes" id="UP000323621"/>
    </source>
</evidence>
<reference evidence="1 2" key="1">
    <citation type="submission" date="2019-08" db="EMBL/GenBank/DDBJ databases">
        <title>Genomes of Antarctic Bizionia species.</title>
        <authorList>
            <person name="Bowman J.P."/>
        </authorList>
    </citation>
    <scope>NUCLEOTIDE SEQUENCE [LARGE SCALE GENOMIC DNA]</scope>
    <source>
        <strain evidence="1 2">IC164</strain>
    </source>
</reference>